<dbReference type="PANTHER" id="PTHR30290:SF9">
    <property type="entry name" value="OLIGOPEPTIDE-BINDING PROTEIN APPA"/>
    <property type="match status" value="1"/>
</dbReference>
<dbReference type="InterPro" id="IPR039424">
    <property type="entry name" value="SBP_5"/>
</dbReference>
<dbReference type="Gene3D" id="3.90.76.10">
    <property type="entry name" value="Dipeptide-binding Protein, Domain 1"/>
    <property type="match status" value="1"/>
</dbReference>
<dbReference type="Pfam" id="PF00496">
    <property type="entry name" value="SBP_bac_5"/>
    <property type="match status" value="1"/>
</dbReference>
<evidence type="ECO:0000256" key="3">
    <source>
        <dbReference type="ARBA" id="ARBA00022729"/>
    </source>
</evidence>
<dbReference type="InterPro" id="IPR030678">
    <property type="entry name" value="Peptide/Ni-bd"/>
</dbReference>
<organism evidence="5">
    <name type="scientific">uncultured Aureispira sp</name>
    <dbReference type="NCBI Taxonomy" id="1331704"/>
    <lineage>
        <taxon>Bacteria</taxon>
        <taxon>Pseudomonadati</taxon>
        <taxon>Bacteroidota</taxon>
        <taxon>Saprospiria</taxon>
        <taxon>Saprospirales</taxon>
        <taxon>Saprospiraceae</taxon>
        <taxon>Aureispira</taxon>
        <taxon>environmental samples</taxon>
    </lineage>
</organism>
<name>A0A6S6UCD6_9BACT</name>
<gene>
    <name evidence="5" type="ORF">HELGO_WM24822</name>
</gene>
<dbReference type="GO" id="GO:1904680">
    <property type="term" value="F:peptide transmembrane transporter activity"/>
    <property type="evidence" value="ECO:0007669"/>
    <property type="project" value="TreeGrafter"/>
</dbReference>
<dbReference type="InterPro" id="IPR000914">
    <property type="entry name" value="SBP_5_dom"/>
</dbReference>
<evidence type="ECO:0000259" key="4">
    <source>
        <dbReference type="Pfam" id="PF00496"/>
    </source>
</evidence>
<dbReference type="PIRSF" id="PIRSF002741">
    <property type="entry name" value="MppA"/>
    <property type="match status" value="1"/>
</dbReference>
<protein>
    <submittedName>
        <fullName evidence="5">Extracellular solute-binding protein</fullName>
    </submittedName>
</protein>
<dbReference type="EMBL" id="CACVAQ010000498">
    <property type="protein sequence ID" value="CAA6829519.1"/>
    <property type="molecule type" value="Genomic_DNA"/>
</dbReference>
<dbReference type="Gene3D" id="3.10.105.10">
    <property type="entry name" value="Dipeptide-binding Protein, Domain 3"/>
    <property type="match status" value="1"/>
</dbReference>
<accession>A0A6S6UCD6</accession>
<evidence type="ECO:0000256" key="1">
    <source>
        <dbReference type="ARBA" id="ARBA00005695"/>
    </source>
</evidence>
<evidence type="ECO:0000313" key="5">
    <source>
        <dbReference type="EMBL" id="CAA6829519.1"/>
    </source>
</evidence>
<dbReference type="SUPFAM" id="SSF53850">
    <property type="entry name" value="Periplasmic binding protein-like II"/>
    <property type="match status" value="1"/>
</dbReference>
<dbReference type="GO" id="GO:0030288">
    <property type="term" value="C:outer membrane-bounded periplasmic space"/>
    <property type="evidence" value="ECO:0007669"/>
    <property type="project" value="UniProtKB-ARBA"/>
</dbReference>
<proteinExistence type="inferred from homology"/>
<feature type="domain" description="Solute-binding protein family 5" evidence="4">
    <location>
        <begin position="87"/>
        <end position="477"/>
    </location>
</feature>
<dbReference type="AlphaFoldDB" id="A0A6S6UCD6"/>
<keyword evidence="2" id="KW-0813">Transport</keyword>
<keyword evidence="3" id="KW-0732">Signal</keyword>
<sequence>MKYVVIFLIALFSFPVLGQKEFSINVHEMSVPDGLNPLTSKAANAESIEDNIFCRLLEFNRENFQLEPALAVKKPIIETLTKGKYRGGMSLTYEIRPEATWDDGTAVTGMDYLFTIKAVKHQGVKSGGRRLRAEFIADVVINADNPKKFTIYSSNVMFMAEAISGNSFHILPEHIYDPQKTLREISIPELDYDQEEYSEEVKLFAANFNAAKYATEKEWVIGCGPYKLAEWEGNELIKLERKANWWGDQVDNKYLKAYPSSINYHIVPSIGRTFSKFEKGEIDIIRDVPFQRFKAAKESDDYVKTTEFHNPSQFAYHYLAFNSKNPKLSDKRVREAIASAVNQERIVNEFFGGEAMKVKTPISPHRMHYNINIKETAYDLEYAKELLAKAGWKDTDGDDVLDKRIEGKQVKLRLKYNYNKGNVVRKQIGEMLRRNLAEIGIKMDLYPIDFADLLKTGNDRTYEIIALAWVNTPGSDDLKNVWHTSSDVAGGGNRVGFGSPKTDRMIDDILVTLDEGVRKRIYLELQKEIVAEYPYVFLVVPNQLIMIRKGFDYPTLGPVSPGFVARWFQQK</sequence>
<dbReference type="PANTHER" id="PTHR30290">
    <property type="entry name" value="PERIPLASMIC BINDING COMPONENT OF ABC TRANSPORTER"/>
    <property type="match status" value="1"/>
</dbReference>
<dbReference type="GO" id="GO:0015833">
    <property type="term" value="P:peptide transport"/>
    <property type="evidence" value="ECO:0007669"/>
    <property type="project" value="TreeGrafter"/>
</dbReference>
<comment type="similarity">
    <text evidence="1">Belongs to the bacterial solute-binding protein 5 family.</text>
</comment>
<dbReference type="Gene3D" id="3.40.190.10">
    <property type="entry name" value="Periplasmic binding protein-like II"/>
    <property type="match status" value="1"/>
</dbReference>
<evidence type="ECO:0000256" key="2">
    <source>
        <dbReference type="ARBA" id="ARBA00022448"/>
    </source>
</evidence>
<reference evidence="5" key="1">
    <citation type="submission" date="2020-01" db="EMBL/GenBank/DDBJ databases">
        <authorList>
            <person name="Meier V. D."/>
            <person name="Meier V D."/>
        </authorList>
    </citation>
    <scope>NUCLEOTIDE SEQUENCE</scope>
    <source>
        <strain evidence="5">HLG_WM_MAG_10</strain>
    </source>
</reference>
<dbReference type="GO" id="GO:0043190">
    <property type="term" value="C:ATP-binding cassette (ABC) transporter complex"/>
    <property type="evidence" value="ECO:0007669"/>
    <property type="project" value="InterPro"/>
</dbReference>